<dbReference type="Pfam" id="PF22116">
    <property type="entry name" value="DUF6944"/>
    <property type="match status" value="1"/>
</dbReference>
<protein>
    <submittedName>
        <fullName evidence="1">Uncharacterized protein</fullName>
    </submittedName>
</protein>
<dbReference type="Proteomes" id="UP000551878">
    <property type="component" value="Unassembled WGS sequence"/>
</dbReference>
<dbReference type="InterPro" id="IPR054224">
    <property type="entry name" value="DUF6944"/>
</dbReference>
<gene>
    <name evidence="1" type="ORF">HNQ41_002384</name>
</gene>
<keyword evidence="2" id="KW-1185">Reference proteome</keyword>
<dbReference type="RefSeq" id="WP_184664618.1">
    <property type="nucleotide sequence ID" value="NZ_JACHHB010000010.1"/>
</dbReference>
<name>A0A840QS71_9BACI</name>
<accession>A0A840QS71</accession>
<dbReference type="AlphaFoldDB" id="A0A840QS71"/>
<evidence type="ECO:0000313" key="1">
    <source>
        <dbReference type="EMBL" id="MBB5174190.1"/>
    </source>
</evidence>
<dbReference type="EMBL" id="JACHHB010000010">
    <property type="protein sequence ID" value="MBB5174190.1"/>
    <property type="molecule type" value="Genomic_DNA"/>
</dbReference>
<evidence type="ECO:0000313" key="2">
    <source>
        <dbReference type="Proteomes" id="UP000551878"/>
    </source>
</evidence>
<organism evidence="1 2">
    <name type="scientific">Texcoconibacillus texcoconensis</name>
    <dbReference type="NCBI Taxonomy" id="1095777"/>
    <lineage>
        <taxon>Bacteria</taxon>
        <taxon>Bacillati</taxon>
        <taxon>Bacillota</taxon>
        <taxon>Bacilli</taxon>
        <taxon>Bacillales</taxon>
        <taxon>Bacillaceae</taxon>
        <taxon>Texcoconibacillus</taxon>
    </lineage>
</organism>
<reference evidence="1 2" key="1">
    <citation type="submission" date="2020-08" db="EMBL/GenBank/DDBJ databases">
        <title>Genomic Encyclopedia of Type Strains, Phase IV (KMG-IV): sequencing the most valuable type-strain genomes for metagenomic binning, comparative biology and taxonomic classification.</title>
        <authorList>
            <person name="Goeker M."/>
        </authorList>
    </citation>
    <scope>NUCLEOTIDE SEQUENCE [LARGE SCALE GENOMIC DNA]</scope>
    <source>
        <strain evidence="1 2">DSM 24696</strain>
    </source>
</reference>
<sequence>MYDDELLLVGSWTEALGQLTAAIGATRQIYREEDIDTKLQAIGESLQSTGNLFQAVGTPNIQDALGDWIEVGGTAGSAVGGFLVLRGDEVGGNRLETLGDGLQSFGSTVSASIEDDDRLWLAHRLQALGAGLESIAGVYQLQGKEQQGFIINSLGSWIQFSGGFIQAIISTSDYQENQHI</sequence>
<proteinExistence type="predicted"/>
<comment type="caution">
    <text evidence="1">The sequence shown here is derived from an EMBL/GenBank/DDBJ whole genome shotgun (WGS) entry which is preliminary data.</text>
</comment>